<dbReference type="GO" id="GO:0019867">
    <property type="term" value="C:outer membrane"/>
    <property type="evidence" value="ECO:0007669"/>
    <property type="project" value="TreeGrafter"/>
</dbReference>
<dbReference type="KEGG" id="dvn:HQ394_10985"/>
<comment type="catalytic activity">
    <reaction evidence="1">
        <text>Hydrolyzes the link between N-acetylmuramoyl residues and L-amino acid residues in certain cell-wall glycopeptides.</text>
        <dbReference type="EC" id="3.5.1.28"/>
    </reaction>
</comment>
<dbReference type="PANTHER" id="PTHR30417:SF1">
    <property type="entry name" value="N-ACETYLMURAMOYL-L-ALANINE AMIDASE AMID"/>
    <property type="match status" value="1"/>
</dbReference>
<evidence type="ECO:0000259" key="6">
    <source>
        <dbReference type="SMART" id="SM00644"/>
    </source>
</evidence>
<dbReference type="GO" id="GO:0071555">
    <property type="term" value="P:cell wall organization"/>
    <property type="evidence" value="ECO:0007669"/>
    <property type="project" value="UniProtKB-KW"/>
</dbReference>
<dbReference type="InterPro" id="IPR002502">
    <property type="entry name" value="Amidase_domain"/>
</dbReference>
<dbReference type="Pfam" id="PF01510">
    <property type="entry name" value="Amidase_2"/>
    <property type="match status" value="1"/>
</dbReference>
<evidence type="ECO:0000313" key="7">
    <source>
        <dbReference type="EMBL" id="QNT71275.1"/>
    </source>
</evidence>
<dbReference type="AlphaFoldDB" id="A0A7H1N6D9"/>
<dbReference type="GO" id="GO:0008745">
    <property type="term" value="F:N-acetylmuramoyl-L-alanine amidase activity"/>
    <property type="evidence" value="ECO:0007669"/>
    <property type="project" value="UniProtKB-EC"/>
</dbReference>
<evidence type="ECO:0000256" key="5">
    <source>
        <dbReference type="ARBA" id="ARBA00023316"/>
    </source>
</evidence>
<name>A0A7H1N6D9_9PROT</name>
<sequence>MLVIHYTGMETAGVALDRLLDPAAQVSAHYLIDEDGGVYRLVEEAKRAWHAGVSFWRGATDINRRSIGIELVNPGHRFGYRPFSEAQMAVLVDLCIDIVRRHGIPARNVVGHSDVAPRRKEDPGEFFDWRRLAEAHVGLWPGEADACSMDPEHVAAMLAAIGYETVDRLASLRAFQRHFRPARVNGRIDFETARRLQALCALCEADSALVTD</sequence>
<reference evidence="7 8" key="1">
    <citation type="submission" date="2020-05" db="EMBL/GenBank/DDBJ databases">
        <title>Complete closed genome sequence of Defluviicoccus vanus.</title>
        <authorList>
            <person name="Bessarab I."/>
            <person name="Arumugam K."/>
            <person name="Maszenan A.M."/>
            <person name="Seviour R.J."/>
            <person name="Williams R.B."/>
        </authorList>
    </citation>
    <scope>NUCLEOTIDE SEQUENCE [LARGE SCALE GENOMIC DNA]</scope>
    <source>
        <strain evidence="7 8">Ben 114</strain>
    </source>
</reference>
<proteinExistence type="inferred from homology"/>
<keyword evidence="5" id="KW-0961">Cell wall biogenesis/degradation</keyword>
<evidence type="ECO:0000313" key="8">
    <source>
        <dbReference type="Proteomes" id="UP000516369"/>
    </source>
</evidence>
<feature type="domain" description="N-acetylmuramoyl-L-alanine amidase" evidence="6">
    <location>
        <begin position="1"/>
        <end position="124"/>
    </location>
</feature>
<dbReference type="Gene3D" id="3.40.80.10">
    <property type="entry name" value="Peptidoglycan recognition protein-like"/>
    <property type="match status" value="1"/>
</dbReference>
<dbReference type="SUPFAM" id="SSF47090">
    <property type="entry name" value="PGBD-like"/>
    <property type="match status" value="1"/>
</dbReference>
<dbReference type="PANTHER" id="PTHR30417">
    <property type="entry name" value="N-ACETYLMURAMOYL-L-ALANINE AMIDASE AMID"/>
    <property type="match status" value="1"/>
</dbReference>
<dbReference type="SMART" id="SM00644">
    <property type="entry name" value="Ami_2"/>
    <property type="match status" value="1"/>
</dbReference>
<protein>
    <recommendedName>
        <fullName evidence="3">N-acetylmuramoyl-L-alanine amidase</fullName>
        <ecNumber evidence="3">3.5.1.28</ecNumber>
    </recommendedName>
</protein>
<comment type="similarity">
    <text evidence="2">Belongs to the N-acetylmuramoyl-L-alanine amidase 2 family.</text>
</comment>
<dbReference type="InterPro" id="IPR036366">
    <property type="entry name" value="PGBDSf"/>
</dbReference>
<dbReference type="Gene3D" id="1.10.101.10">
    <property type="entry name" value="PGBD-like superfamily/PGBD"/>
    <property type="match status" value="1"/>
</dbReference>
<dbReference type="SUPFAM" id="SSF55846">
    <property type="entry name" value="N-acetylmuramoyl-L-alanine amidase-like"/>
    <property type="match status" value="1"/>
</dbReference>
<evidence type="ECO:0000256" key="1">
    <source>
        <dbReference type="ARBA" id="ARBA00001561"/>
    </source>
</evidence>
<keyword evidence="8" id="KW-1185">Reference proteome</keyword>
<gene>
    <name evidence="7" type="ORF">HQ394_10985</name>
</gene>
<evidence type="ECO:0000256" key="2">
    <source>
        <dbReference type="ARBA" id="ARBA00007553"/>
    </source>
</evidence>
<evidence type="ECO:0000256" key="4">
    <source>
        <dbReference type="ARBA" id="ARBA00022801"/>
    </source>
</evidence>
<accession>A0A7H1N6D9</accession>
<evidence type="ECO:0000256" key="3">
    <source>
        <dbReference type="ARBA" id="ARBA00011901"/>
    </source>
</evidence>
<organism evidence="7 8">
    <name type="scientific">Defluviicoccus vanus</name>
    <dbReference type="NCBI Taxonomy" id="111831"/>
    <lineage>
        <taxon>Bacteria</taxon>
        <taxon>Pseudomonadati</taxon>
        <taxon>Pseudomonadota</taxon>
        <taxon>Alphaproteobacteria</taxon>
        <taxon>Rhodospirillales</taxon>
        <taxon>Rhodospirillaceae</taxon>
        <taxon>Defluviicoccus</taxon>
    </lineage>
</organism>
<dbReference type="InterPro" id="IPR036505">
    <property type="entry name" value="Amidase/PGRP_sf"/>
</dbReference>
<dbReference type="CDD" id="cd06583">
    <property type="entry name" value="PGRP"/>
    <property type="match status" value="1"/>
</dbReference>
<dbReference type="EC" id="3.5.1.28" evidence="3"/>
<dbReference type="Proteomes" id="UP000516369">
    <property type="component" value="Chromosome"/>
</dbReference>
<dbReference type="EMBL" id="CP053923">
    <property type="protein sequence ID" value="QNT71275.1"/>
    <property type="molecule type" value="Genomic_DNA"/>
</dbReference>
<dbReference type="GO" id="GO:0009253">
    <property type="term" value="P:peptidoglycan catabolic process"/>
    <property type="evidence" value="ECO:0007669"/>
    <property type="project" value="InterPro"/>
</dbReference>
<dbReference type="InterPro" id="IPR036365">
    <property type="entry name" value="PGBD-like_sf"/>
</dbReference>
<dbReference type="GO" id="GO:0009254">
    <property type="term" value="P:peptidoglycan turnover"/>
    <property type="evidence" value="ECO:0007669"/>
    <property type="project" value="TreeGrafter"/>
</dbReference>
<keyword evidence="4" id="KW-0378">Hydrolase</keyword>
<dbReference type="InterPro" id="IPR051206">
    <property type="entry name" value="NAMLAA_amidase_2"/>
</dbReference>